<sequence>MQFAIFESDFDEVGPNHFYAPANLVTGWLCHNSIPDSTVCPDLGLVLNFGPSSAIDFLPSLSFQCHIVTALSPDRPSYR</sequence>
<dbReference type="AlphaFoldDB" id="A0A4C1UCY6"/>
<gene>
    <name evidence="1" type="ORF">EVAR_10088_1</name>
</gene>
<dbReference type="EMBL" id="BGZK01000156">
    <property type="protein sequence ID" value="GBP23987.1"/>
    <property type="molecule type" value="Genomic_DNA"/>
</dbReference>
<name>A0A4C1UCY6_EUMVA</name>
<evidence type="ECO:0000313" key="1">
    <source>
        <dbReference type="EMBL" id="GBP23987.1"/>
    </source>
</evidence>
<reference evidence="1 2" key="1">
    <citation type="journal article" date="2019" name="Commun. Biol.">
        <title>The bagworm genome reveals a unique fibroin gene that provides high tensile strength.</title>
        <authorList>
            <person name="Kono N."/>
            <person name="Nakamura H."/>
            <person name="Ohtoshi R."/>
            <person name="Tomita M."/>
            <person name="Numata K."/>
            <person name="Arakawa K."/>
        </authorList>
    </citation>
    <scope>NUCLEOTIDE SEQUENCE [LARGE SCALE GENOMIC DNA]</scope>
</reference>
<evidence type="ECO:0000313" key="2">
    <source>
        <dbReference type="Proteomes" id="UP000299102"/>
    </source>
</evidence>
<proteinExistence type="predicted"/>
<protein>
    <submittedName>
        <fullName evidence="1">Uncharacterized protein</fullName>
    </submittedName>
</protein>
<accession>A0A4C1UCY6</accession>
<organism evidence="1 2">
    <name type="scientific">Eumeta variegata</name>
    <name type="common">Bagworm moth</name>
    <name type="synonym">Eumeta japonica</name>
    <dbReference type="NCBI Taxonomy" id="151549"/>
    <lineage>
        <taxon>Eukaryota</taxon>
        <taxon>Metazoa</taxon>
        <taxon>Ecdysozoa</taxon>
        <taxon>Arthropoda</taxon>
        <taxon>Hexapoda</taxon>
        <taxon>Insecta</taxon>
        <taxon>Pterygota</taxon>
        <taxon>Neoptera</taxon>
        <taxon>Endopterygota</taxon>
        <taxon>Lepidoptera</taxon>
        <taxon>Glossata</taxon>
        <taxon>Ditrysia</taxon>
        <taxon>Tineoidea</taxon>
        <taxon>Psychidae</taxon>
        <taxon>Oiketicinae</taxon>
        <taxon>Eumeta</taxon>
    </lineage>
</organism>
<keyword evidence="2" id="KW-1185">Reference proteome</keyword>
<comment type="caution">
    <text evidence="1">The sequence shown here is derived from an EMBL/GenBank/DDBJ whole genome shotgun (WGS) entry which is preliminary data.</text>
</comment>
<dbReference type="Proteomes" id="UP000299102">
    <property type="component" value="Unassembled WGS sequence"/>
</dbReference>